<proteinExistence type="inferred from homology"/>
<protein>
    <submittedName>
        <fullName evidence="4">Flagellar biosynthesis protein FlgN</fullName>
    </submittedName>
</protein>
<evidence type="ECO:0000256" key="1">
    <source>
        <dbReference type="ARBA" id="ARBA00002397"/>
    </source>
</evidence>
<keyword evidence="4" id="KW-0969">Cilium</keyword>
<gene>
    <name evidence="4" type="ORF">HGT73_04445</name>
</gene>
<dbReference type="Proteomes" id="UP000786875">
    <property type="component" value="Unassembled WGS sequence"/>
</dbReference>
<accession>A0ABS5T2Q7</accession>
<dbReference type="InterPro" id="IPR007809">
    <property type="entry name" value="FlgN-like"/>
</dbReference>
<sequence>MMPERSTPLVAILNSLYQVLASLRCIMEEEQKQLMAAMPDSRQLVSLSEDKQSLLVTLAFVEKRRAEVETQLDLASPYSAYPSLATLWQRIAPLAQHLAEQNQHTALMLHQQLAWTEQVLTVLHPLQTQHFYGPDGHPVTQR</sequence>
<evidence type="ECO:0000256" key="3">
    <source>
        <dbReference type="ARBA" id="ARBA00022795"/>
    </source>
</evidence>
<name>A0ABS5T2Q7_9GAMM</name>
<organism evidence="4 5">
    <name type="scientific">Rosenbergiella australiborealis</name>
    <dbReference type="NCBI Taxonomy" id="1544696"/>
    <lineage>
        <taxon>Bacteria</taxon>
        <taxon>Pseudomonadati</taxon>
        <taxon>Pseudomonadota</taxon>
        <taxon>Gammaproteobacteria</taxon>
        <taxon>Enterobacterales</taxon>
        <taxon>Erwiniaceae</taxon>
        <taxon>Rosenbergiella</taxon>
    </lineage>
</organism>
<dbReference type="Pfam" id="PF05130">
    <property type="entry name" value="FlgN"/>
    <property type="match status" value="1"/>
</dbReference>
<comment type="similarity">
    <text evidence="2">Belongs to the FlgN family.</text>
</comment>
<comment type="function">
    <text evidence="1">Required for the efficient initiation of filament assembly.</text>
</comment>
<dbReference type="InterPro" id="IPR036679">
    <property type="entry name" value="FlgN-like_sf"/>
</dbReference>
<dbReference type="EMBL" id="JABBFO010000002">
    <property type="protein sequence ID" value="MBT0726638.1"/>
    <property type="molecule type" value="Genomic_DNA"/>
</dbReference>
<keyword evidence="4" id="KW-0966">Cell projection</keyword>
<comment type="caution">
    <text evidence="4">The sequence shown here is derived from an EMBL/GenBank/DDBJ whole genome shotgun (WGS) entry which is preliminary data.</text>
</comment>
<keyword evidence="4" id="KW-0282">Flagellum</keyword>
<evidence type="ECO:0000256" key="2">
    <source>
        <dbReference type="ARBA" id="ARBA00007703"/>
    </source>
</evidence>
<dbReference type="Gene3D" id="1.20.58.300">
    <property type="entry name" value="FlgN-like"/>
    <property type="match status" value="1"/>
</dbReference>
<reference evidence="4 5" key="1">
    <citation type="submission" date="2020-04" db="EMBL/GenBank/DDBJ databases">
        <title>Genome sequencing of Rosenbergiella species.</title>
        <authorList>
            <person name="Alvarez-Perez S."/>
            <person name="Lievens B."/>
        </authorList>
    </citation>
    <scope>NUCLEOTIDE SEQUENCE [LARGE SCALE GENOMIC DNA]</scope>
    <source>
        <strain evidence="4 5">CdVSA20.1</strain>
    </source>
</reference>
<keyword evidence="3" id="KW-1005">Bacterial flagellum biogenesis</keyword>
<evidence type="ECO:0000313" key="5">
    <source>
        <dbReference type="Proteomes" id="UP000786875"/>
    </source>
</evidence>
<evidence type="ECO:0000313" key="4">
    <source>
        <dbReference type="EMBL" id="MBT0726638.1"/>
    </source>
</evidence>
<dbReference type="RefSeq" id="WP_214212440.1">
    <property type="nucleotide sequence ID" value="NZ_JABBFO010000002.1"/>
</dbReference>
<dbReference type="SUPFAM" id="SSF140566">
    <property type="entry name" value="FlgN-like"/>
    <property type="match status" value="1"/>
</dbReference>
<keyword evidence="5" id="KW-1185">Reference proteome</keyword>